<keyword evidence="3" id="KW-0812">Transmembrane</keyword>
<evidence type="ECO:0000313" key="5">
    <source>
        <dbReference type="RefSeq" id="XP_016969209.1"/>
    </source>
</evidence>
<dbReference type="OrthoDB" id="2105077at2759"/>
<protein>
    <submittedName>
        <fullName evidence="5">Band 7 protein AGAP004871 isoform X1</fullName>
    </submittedName>
</protein>
<evidence type="ECO:0000256" key="2">
    <source>
        <dbReference type="SAM" id="MobiDB-lite"/>
    </source>
</evidence>
<feature type="compositionally biased region" description="Low complexity" evidence="2">
    <location>
        <begin position="367"/>
        <end position="383"/>
    </location>
</feature>
<name>A0A6P4DYQ0_DRORH</name>
<dbReference type="Pfam" id="PF01145">
    <property type="entry name" value="Band_7"/>
    <property type="match status" value="1"/>
</dbReference>
<dbReference type="Gene3D" id="6.10.250.2090">
    <property type="match status" value="1"/>
</dbReference>
<dbReference type="GO" id="GO:0009898">
    <property type="term" value="C:cytoplasmic side of plasma membrane"/>
    <property type="evidence" value="ECO:0007669"/>
    <property type="project" value="UniProtKB-ARBA"/>
</dbReference>
<feature type="compositionally biased region" description="Pro residues" evidence="2">
    <location>
        <begin position="384"/>
        <end position="430"/>
    </location>
</feature>
<dbReference type="RefSeq" id="XP_016969209.2">
    <property type="nucleotide sequence ID" value="XM_017113720.2"/>
</dbReference>
<dbReference type="SMART" id="SM00244">
    <property type="entry name" value="PHB"/>
    <property type="match status" value="1"/>
</dbReference>
<evidence type="ECO:0000256" key="1">
    <source>
        <dbReference type="ARBA" id="ARBA00008164"/>
    </source>
</evidence>
<dbReference type="FunFam" id="3.30.479.30:FF:000004">
    <property type="entry name" value="Putative membrane protease family, stomatin"/>
    <property type="match status" value="1"/>
</dbReference>
<evidence type="ECO:0000259" key="4">
    <source>
        <dbReference type="SMART" id="SM00244"/>
    </source>
</evidence>
<feature type="region of interest" description="Disordered" evidence="2">
    <location>
        <begin position="275"/>
        <end position="449"/>
    </location>
</feature>
<dbReference type="RefSeq" id="XP_016969209.1">
    <property type="nucleotide sequence ID" value="XM_017113720.1"/>
</dbReference>
<dbReference type="GeneID" id="108037201"/>
<dbReference type="AlphaFoldDB" id="A0A6P4DYQ0"/>
<proteinExistence type="inferred from homology"/>
<gene>
    <name evidence="5" type="primary">LOC108037201</name>
</gene>
<keyword evidence="3" id="KW-0472">Membrane</keyword>
<evidence type="ECO:0000256" key="3">
    <source>
        <dbReference type="SAM" id="Phobius"/>
    </source>
</evidence>
<dbReference type="SUPFAM" id="SSF117892">
    <property type="entry name" value="Band 7/SPFH domain"/>
    <property type="match status" value="1"/>
</dbReference>
<dbReference type="InterPro" id="IPR036013">
    <property type="entry name" value="Band_7/SPFH_dom_sf"/>
</dbReference>
<accession>A0A6P4DYQ0</accession>
<feature type="transmembrane region" description="Helical" evidence="3">
    <location>
        <begin position="31"/>
        <end position="56"/>
    </location>
</feature>
<dbReference type="InterPro" id="IPR001107">
    <property type="entry name" value="Band_7"/>
</dbReference>
<dbReference type="InterPro" id="IPR043202">
    <property type="entry name" value="Band-7_stomatin-like"/>
</dbReference>
<feature type="domain" description="Band 7" evidence="4">
    <location>
        <begin position="50"/>
        <end position="207"/>
    </location>
</feature>
<dbReference type="Gene3D" id="3.30.479.30">
    <property type="entry name" value="Band 7 domain"/>
    <property type="match status" value="1"/>
</dbReference>
<dbReference type="PANTHER" id="PTHR10264">
    <property type="entry name" value="BAND 7 PROTEIN-RELATED"/>
    <property type="match status" value="1"/>
</dbReference>
<dbReference type="PRINTS" id="PR00721">
    <property type="entry name" value="STOMATIN"/>
</dbReference>
<dbReference type="PANTHER" id="PTHR10264:SF19">
    <property type="entry name" value="AT06885P-RELATED"/>
    <property type="match status" value="1"/>
</dbReference>
<sequence length="449" mass="50133">MKEQYGVQYEKIGKMEASRDESENNRIIEKIAVCVSWFLVVIFLPFSLCFCVIVAAEYQRIVMFRLGRIRNCFGPGLVFQLPCVDSYDTVDIRTDVVDVDPQEMLTKDSVAITVNAAVFYCIYHPIDSIIKVDDAKDATERISQVTLRNIVGSKPLHELLTSRQQLSREIQQVVAEITARWGVRVERVDVMEISLPSSLERSLASEAEAVREARAKIILAEGEAKASMALKEASDVMSGNQITLQLRHLQVLSSMASERRVNIIFPIPLEIMEPFKDGNESPASEQDDDDQRDAKKDQSDYSNMFSPKVYIMGPPPETEGAEFSDPKTGRSWRWPPFFGASRSASSSRRDGQPSTSRGPNRTDEVEPYPLLSKPSPRSSSAPSKPSPTHIPPRPDPPVLPPLPSHPTLPPIPHPTLPPLPERPTPPPTSSSPPQEETPKVPKSDKNYYF</sequence>
<dbReference type="InterPro" id="IPR001972">
    <property type="entry name" value="Stomatin_HflK_fam"/>
</dbReference>
<keyword evidence="3" id="KW-1133">Transmembrane helix</keyword>
<feature type="compositionally biased region" description="Basic and acidic residues" evidence="2">
    <location>
        <begin position="436"/>
        <end position="449"/>
    </location>
</feature>
<reference evidence="5" key="1">
    <citation type="submission" date="2025-08" db="UniProtKB">
        <authorList>
            <consortium name="RefSeq"/>
        </authorList>
    </citation>
    <scope>IDENTIFICATION</scope>
</reference>
<organism evidence="5">
    <name type="scientific">Drosophila rhopaloa</name>
    <name type="common">Fruit fly</name>
    <dbReference type="NCBI Taxonomy" id="1041015"/>
    <lineage>
        <taxon>Eukaryota</taxon>
        <taxon>Metazoa</taxon>
        <taxon>Ecdysozoa</taxon>
        <taxon>Arthropoda</taxon>
        <taxon>Hexapoda</taxon>
        <taxon>Insecta</taxon>
        <taxon>Pterygota</taxon>
        <taxon>Neoptera</taxon>
        <taxon>Endopterygota</taxon>
        <taxon>Diptera</taxon>
        <taxon>Brachycera</taxon>
        <taxon>Muscomorpha</taxon>
        <taxon>Ephydroidea</taxon>
        <taxon>Drosophilidae</taxon>
        <taxon>Drosophila</taxon>
        <taxon>Sophophora</taxon>
    </lineage>
</organism>
<comment type="similarity">
    <text evidence="1">Belongs to the band 7/mec-2 family.</text>
</comment>